<organism evidence="1">
    <name type="scientific">bioreactor metagenome</name>
    <dbReference type="NCBI Taxonomy" id="1076179"/>
    <lineage>
        <taxon>unclassified sequences</taxon>
        <taxon>metagenomes</taxon>
        <taxon>ecological metagenomes</taxon>
    </lineage>
</organism>
<dbReference type="AlphaFoldDB" id="A0A644YXJ9"/>
<gene>
    <name evidence="1" type="ORF">SDC9_79771</name>
</gene>
<protein>
    <submittedName>
        <fullName evidence="1">Uncharacterized protein</fullName>
    </submittedName>
</protein>
<sequence length="97" mass="10555">MSTHSLASAPAPDVIQQEIPNFSERLIPLVGRLRMVSEYIEYPVNHFGAASDICSECADVLEQILQEVETAQAEIRSRYSAGGSVVVRFSTGEAENA</sequence>
<proteinExistence type="predicted"/>
<comment type="caution">
    <text evidence="1">The sequence shown here is derived from an EMBL/GenBank/DDBJ whole genome shotgun (WGS) entry which is preliminary data.</text>
</comment>
<accession>A0A644YXJ9</accession>
<dbReference type="EMBL" id="VSSQ01006586">
    <property type="protein sequence ID" value="MPM33202.1"/>
    <property type="molecule type" value="Genomic_DNA"/>
</dbReference>
<evidence type="ECO:0000313" key="1">
    <source>
        <dbReference type="EMBL" id="MPM33202.1"/>
    </source>
</evidence>
<reference evidence="1" key="1">
    <citation type="submission" date="2019-08" db="EMBL/GenBank/DDBJ databases">
        <authorList>
            <person name="Kucharzyk K."/>
            <person name="Murdoch R.W."/>
            <person name="Higgins S."/>
            <person name="Loffler F."/>
        </authorList>
    </citation>
    <scope>NUCLEOTIDE SEQUENCE</scope>
</reference>
<name>A0A644YXJ9_9ZZZZ</name>